<evidence type="ECO:0000313" key="1">
    <source>
        <dbReference type="EMBL" id="CAG6482103.1"/>
    </source>
</evidence>
<organism evidence="1">
    <name type="scientific">Culex pipiens</name>
    <name type="common">House mosquito</name>
    <dbReference type="NCBI Taxonomy" id="7175"/>
    <lineage>
        <taxon>Eukaryota</taxon>
        <taxon>Metazoa</taxon>
        <taxon>Ecdysozoa</taxon>
        <taxon>Arthropoda</taxon>
        <taxon>Hexapoda</taxon>
        <taxon>Insecta</taxon>
        <taxon>Pterygota</taxon>
        <taxon>Neoptera</taxon>
        <taxon>Endopterygota</taxon>
        <taxon>Diptera</taxon>
        <taxon>Nematocera</taxon>
        <taxon>Culicoidea</taxon>
        <taxon>Culicidae</taxon>
        <taxon>Culicinae</taxon>
        <taxon>Culicini</taxon>
        <taxon>Culex</taxon>
        <taxon>Culex</taxon>
    </lineage>
</organism>
<accession>A0A8D8BWU5</accession>
<name>A0A8D8BWU5_CULPI</name>
<reference evidence="1" key="1">
    <citation type="submission" date="2021-05" db="EMBL/GenBank/DDBJ databases">
        <authorList>
            <person name="Alioto T."/>
            <person name="Alioto T."/>
            <person name="Gomez Garrido J."/>
        </authorList>
    </citation>
    <scope>NUCLEOTIDE SEQUENCE</scope>
</reference>
<protein>
    <submittedName>
        <fullName evidence="1">(northern house mosquito) hypothetical protein</fullName>
    </submittedName>
</protein>
<dbReference type="EMBL" id="HBUE01092370">
    <property type="protein sequence ID" value="CAG6482103.1"/>
    <property type="molecule type" value="Transcribed_RNA"/>
</dbReference>
<proteinExistence type="predicted"/>
<sequence>MIFFSNIILQPSPDSFPLYCIKHDRCRCRRRASSSNRRFSMDRDWRRRTYARLSHSGLNGGLRRALQYRLPRLVQFPNRACRSVSVEDSLSLSPTLAPPPAWSLSSYELPRRNLVGAAGAEVCFFSTRTSRSRSG</sequence>
<dbReference type="AlphaFoldDB" id="A0A8D8BWU5"/>